<dbReference type="InterPro" id="IPR057739">
    <property type="entry name" value="Glyco_hydro_29_N"/>
</dbReference>
<keyword evidence="4" id="KW-0732">Signal</keyword>
<evidence type="ECO:0000256" key="5">
    <source>
        <dbReference type="ARBA" id="ARBA00022801"/>
    </source>
</evidence>
<evidence type="ECO:0000256" key="6">
    <source>
        <dbReference type="ARBA" id="ARBA00023295"/>
    </source>
</evidence>
<name>A0ABM9G406_9BACL</name>
<evidence type="ECO:0000256" key="1">
    <source>
        <dbReference type="ARBA" id="ARBA00004071"/>
    </source>
</evidence>
<comment type="similarity">
    <text evidence="2">Belongs to the glycosyl hydrolase 29 family.</text>
</comment>
<dbReference type="RefSeq" id="WP_213430098.1">
    <property type="nucleotide sequence ID" value="NZ_AP031286.1"/>
</dbReference>
<protein>
    <recommendedName>
        <fullName evidence="3">alpha-L-fucosidase</fullName>
        <ecNumber evidence="3">3.2.1.51</ecNumber>
    </recommendedName>
</protein>
<evidence type="ECO:0000313" key="8">
    <source>
        <dbReference type="EMBL" id="CAH8246481.1"/>
    </source>
</evidence>
<dbReference type="Pfam" id="PF01120">
    <property type="entry name" value="Alpha_L_fucos"/>
    <property type="match status" value="1"/>
</dbReference>
<proteinExistence type="inferred from homology"/>
<comment type="caution">
    <text evidence="8">The sequence shown here is derived from an EMBL/GenBank/DDBJ whole genome shotgun (WGS) entry which is preliminary data.</text>
</comment>
<gene>
    <name evidence="8" type="ORF">WJ0W_003716</name>
</gene>
<dbReference type="Proteomes" id="UP001154322">
    <property type="component" value="Unassembled WGS sequence"/>
</dbReference>
<sequence length="582" mass="65524">MNVAGAVQQSNRKQAERMSWWTEAKFGMFIHWGLYALPGEGEWHMYGSKIPVAEYESLAEQFNPVRFNAKEWVRLAGQAGMKYIVITAKHHDGFAMFGSQAEPFNIVDATPFKRDPMKELAEACQEEGLRLCFYYSHVIDWHHPHSVHQFANNIWDYKMEEKQFDMYWNELVKPQIKELLTEYGPIGLIWFDTAGGLSKKDSEDIVAHVRRLQPDCLINSRVSPYRGMGDYQSKGDNETPMYGEECRPWETPMTMNESWGYCPKDQAWKPADSLIRKLVTIVSKGGNLLLNVGPSPKGTIPEPAAERLRQIGAWTERNAEAIYGTSASPFPYEFDWGAVTAKPGRLYLHVFNDKWPRGPLKLQGMRSRVIKAYPLADPLKRELPLTHTYHGGTERHALSVSLPDMAPDRAVSVIVLEVEDVNDLDTGFTVLPSGMLKVDVTTGDVTEADGLGDGNAAARRAVWDIAVTEPGAYSLSLISFKRIDAALADSYADGIRLTFAGETIETVPQEDAIVSESPACQHPYKEVHSRLAEVFIPAPGTYELTLTSRLIKERDPKFTGIWQADKVKLRSVLLERIATQQR</sequence>
<dbReference type="PRINTS" id="PR00741">
    <property type="entry name" value="GLHYDRLASE29"/>
</dbReference>
<dbReference type="InterPro" id="IPR016286">
    <property type="entry name" value="FUC_metazoa-typ"/>
</dbReference>
<dbReference type="SMART" id="SM00812">
    <property type="entry name" value="Alpha_L_fucos"/>
    <property type="match status" value="1"/>
</dbReference>
<comment type="function">
    <text evidence="1">Alpha-L-fucosidase is responsible for hydrolyzing the alpha-1,6-linked fucose joined to the reducing-end N-acetylglucosamine of the carbohydrate moieties of glycoproteins.</text>
</comment>
<accession>A0ABM9G406</accession>
<feature type="domain" description="Glycoside hydrolase family 29 N-terminal" evidence="7">
    <location>
        <begin position="10"/>
        <end position="320"/>
    </location>
</feature>
<evidence type="ECO:0000256" key="2">
    <source>
        <dbReference type="ARBA" id="ARBA00007951"/>
    </source>
</evidence>
<dbReference type="EMBL" id="CALYLO010000005">
    <property type="protein sequence ID" value="CAH8246481.1"/>
    <property type="molecule type" value="Genomic_DNA"/>
</dbReference>
<dbReference type="InterPro" id="IPR000933">
    <property type="entry name" value="Glyco_hydro_29"/>
</dbReference>
<evidence type="ECO:0000259" key="7">
    <source>
        <dbReference type="Pfam" id="PF01120"/>
    </source>
</evidence>
<keyword evidence="5" id="KW-0378">Hydrolase</keyword>
<dbReference type="InterPro" id="IPR017853">
    <property type="entry name" value="GH"/>
</dbReference>
<dbReference type="EC" id="3.2.1.51" evidence="3"/>
<dbReference type="Gene3D" id="3.20.20.80">
    <property type="entry name" value="Glycosidases"/>
    <property type="match status" value="1"/>
</dbReference>
<evidence type="ECO:0000313" key="9">
    <source>
        <dbReference type="Proteomes" id="UP001154322"/>
    </source>
</evidence>
<dbReference type="PANTHER" id="PTHR10030">
    <property type="entry name" value="ALPHA-L-FUCOSIDASE"/>
    <property type="match status" value="1"/>
</dbReference>
<keyword evidence="6" id="KW-0326">Glycosidase</keyword>
<evidence type="ECO:0000256" key="3">
    <source>
        <dbReference type="ARBA" id="ARBA00012662"/>
    </source>
</evidence>
<dbReference type="SUPFAM" id="SSF51445">
    <property type="entry name" value="(Trans)glycosidases"/>
    <property type="match status" value="1"/>
</dbReference>
<reference evidence="8" key="1">
    <citation type="submission" date="2022-06" db="EMBL/GenBank/DDBJ databases">
        <authorList>
            <person name="Dietemann V."/>
            <person name="Ory F."/>
            <person name="Dainat B."/>
            <person name="Oberhansli S."/>
        </authorList>
    </citation>
    <scope>NUCLEOTIDE SEQUENCE</scope>
    <source>
        <strain evidence="8">Ena-SAMPLE-TAB-26-04-2022-14:26:32:270-5432</strain>
    </source>
</reference>
<evidence type="ECO:0000256" key="4">
    <source>
        <dbReference type="ARBA" id="ARBA00022729"/>
    </source>
</evidence>
<organism evidence="8 9">
    <name type="scientific">Paenibacillus melissococcoides</name>
    <dbReference type="NCBI Taxonomy" id="2912268"/>
    <lineage>
        <taxon>Bacteria</taxon>
        <taxon>Bacillati</taxon>
        <taxon>Bacillota</taxon>
        <taxon>Bacilli</taxon>
        <taxon>Bacillales</taxon>
        <taxon>Paenibacillaceae</taxon>
        <taxon>Paenibacillus</taxon>
    </lineage>
</organism>
<keyword evidence="9" id="KW-1185">Reference proteome</keyword>
<dbReference type="PANTHER" id="PTHR10030:SF37">
    <property type="entry name" value="ALPHA-L-FUCOSIDASE-RELATED"/>
    <property type="match status" value="1"/>
</dbReference>